<gene>
    <name evidence="12" type="primary">LOC124294250</name>
</gene>
<evidence type="ECO:0000256" key="5">
    <source>
        <dbReference type="ARBA" id="ARBA00022737"/>
    </source>
</evidence>
<dbReference type="Gene3D" id="3.80.10.10">
    <property type="entry name" value="Ribonuclease Inhibitor"/>
    <property type="match status" value="2"/>
</dbReference>
<proteinExistence type="inferred from homology"/>
<feature type="region of interest" description="Disordered" evidence="10">
    <location>
        <begin position="964"/>
        <end position="983"/>
    </location>
</feature>
<accession>A0ABM3G497</accession>
<evidence type="ECO:0000256" key="8">
    <source>
        <dbReference type="ARBA" id="ARBA00024433"/>
    </source>
</evidence>
<dbReference type="GeneID" id="124294250"/>
<name>A0ABM3G497_NEOLC</name>
<evidence type="ECO:0000256" key="9">
    <source>
        <dbReference type="SAM" id="Coils"/>
    </source>
</evidence>
<feature type="compositionally biased region" description="Polar residues" evidence="10">
    <location>
        <begin position="550"/>
        <end position="559"/>
    </location>
</feature>
<comment type="similarity">
    <text evidence="3">Belongs to the DNAAF1 family.</text>
</comment>
<feature type="region of interest" description="Disordered" evidence="10">
    <location>
        <begin position="517"/>
        <end position="567"/>
    </location>
</feature>
<evidence type="ECO:0000313" key="11">
    <source>
        <dbReference type="Proteomes" id="UP000829291"/>
    </source>
</evidence>
<feature type="region of interest" description="Disordered" evidence="10">
    <location>
        <begin position="1070"/>
        <end position="1110"/>
    </location>
</feature>
<protein>
    <recommendedName>
        <fullName evidence="8">Dynein axonemal assembly factor 1 homolog</fullName>
    </recommendedName>
</protein>
<evidence type="ECO:0000256" key="1">
    <source>
        <dbReference type="ARBA" id="ARBA00003843"/>
    </source>
</evidence>
<keyword evidence="11" id="KW-1185">Reference proteome</keyword>
<keyword evidence="9" id="KW-0175">Coiled coil</keyword>
<comment type="function">
    <text evidence="1">Cilium-specific protein required for cilia structures.</text>
</comment>
<keyword evidence="6" id="KW-0969">Cilium</keyword>
<keyword evidence="4" id="KW-0433">Leucine-rich repeat</keyword>
<sequence length="1137" mass="128389">MQGSLFRIIQIEAVEPRFNDLSDIDEELSKRLGDAGRDDPNKVLESLRDIIEDVDKANVVISKKAETSLIELSKMTEDSGPQDEDDVVRRLAEIAEAKRRIEQERDDALDAVKAEFHPGDDESERVISSGSDDSLEEVCNDGELEMPFTKSEAVEKLRRLKAAENPVESITGETREEEFAEEKIARGNAIYADLASFGSDGSDSEESIYEELMRKPPENFIKGKTYDYDEKKHGTRMTEEFILKHCKENNLYQTPYLNDVLYLHFKGFSFIESLERYTGLKCLWLESNGIREIANLDNQGELRCLFLHHNLISKIENLECLPKLDTLNLAHNSIRMIENLDSLKNLKTLHLSHNYLRETADFEHLKDLDHVTILDLSHNRIESFEVVEVLGAMKSLRVVTLTGNPVIKSIKMYRKTMTLKCKKLTYLDDRPVFPRDRACAEAWMRGGPEEEIAERNRWIQAEQKKINDSVAALLSRKKHFEAVAAAEKEEKEQSENVEAAKGCTDCRVSSELLEVEDRVKAVSSSPSPSSSSDYENEDERDHYVEDLSGVSESQRSGSQALLVDSERKASDEQIKELLLPWKAEIRAPGKPPRLIEDMTEIKEHVAGDLERKRLARRVLDNRTHRVDQACSPDSDCVLGTDLGKEILRPVEGDNNVVRSPVSVKKDCVLVEDMRNVSAEGDESSEEPLSTSENHISSQLSSVREEMKEFCEDIRKFTEENGIVYKNGEVVRCWGGESKRSEETDDSKSREETGQWWNTKERKQRVRKILKQREEESLTSAMGSLVVRGPEDPAPNHFVVKQTGGGKRAHEIEGPEVSRKKLQIVEAGGGDPEVPRGANESFESVAERCRRHVVRETRRQTAKPSPLLDSCISTLIRETGEKLSLEEREDFRGELDDLKSAASIFETNKCLTPLETGETNVGSADQRTSSRYSGDGDFATNLSHEAEFPNMDAALRARITRNVNAPKTPEQRERAKKSASALMDKSREAMARGKMPAQDFDVHDYAEDAAAATIQTTRQFRGFTEEDHRETEAAMNEQDRLLGCGRKFEMFGTGGGEEDVLRVGASPLIEELKPRLQDEDKDFGDRGQQRSSGQKGEDETEDEAKVVQQHEVEDCGHVVARKVTKTLEMLVALQESSE</sequence>
<feature type="coiled-coil region" evidence="9">
    <location>
        <begin position="87"/>
        <end position="114"/>
    </location>
</feature>
<dbReference type="PANTHER" id="PTHR45973:SF9">
    <property type="entry name" value="LEUCINE-RICH REPEAT-CONTAINING PROTEIN 46"/>
    <property type="match status" value="1"/>
</dbReference>
<feature type="region of interest" description="Disordered" evidence="10">
    <location>
        <begin position="676"/>
        <end position="700"/>
    </location>
</feature>
<feature type="compositionally biased region" description="Basic and acidic residues" evidence="10">
    <location>
        <begin position="1070"/>
        <end position="1087"/>
    </location>
</feature>
<dbReference type="Pfam" id="PF14580">
    <property type="entry name" value="LRR_9"/>
    <property type="match status" value="1"/>
</dbReference>
<evidence type="ECO:0000256" key="2">
    <source>
        <dbReference type="ARBA" id="ARBA00004138"/>
    </source>
</evidence>
<feature type="compositionally biased region" description="Low complexity" evidence="10">
    <location>
        <begin position="523"/>
        <end position="532"/>
    </location>
</feature>
<keyword evidence="5" id="KW-0677">Repeat</keyword>
<evidence type="ECO:0000256" key="4">
    <source>
        <dbReference type="ARBA" id="ARBA00022614"/>
    </source>
</evidence>
<evidence type="ECO:0000256" key="10">
    <source>
        <dbReference type="SAM" id="MobiDB-lite"/>
    </source>
</evidence>
<evidence type="ECO:0000256" key="3">
    <source>
        <dbReference type="ARBA" id="ARBA00006453"/>
    </source>
</evidence>
<dbReference type="PANTHER" id="PTHR45973">
    <property type="entry name" value="PROTEIN PHOSPHATASE 1 REGULATORY SUBUNIT SDS22-RELATED"/>
    <property type="match status" value="1"/>
</dbReference>
<dbReference type="SUPFAM" id="SSF52075">
    <property type="entry name" value="Outer arm dynein light chain 1"/>
    <property type="match status" value="1"/>
</dbReference>
<dbReference type="InterPro" id="IPR050576">
    <property type="entry name" value="Cilia_flagella_integrity"/>
</dbReference>
<dbReference type="InterPro" id="IPR001611">
    <property type="entry name" value="Leu-rich_rpt"/>
</dbReference>
<dbReference type="SMART" id="SM00365">
    <property type="entry name" value="LRR_SD22"/>
    <property type="match status" value="5"/>
</dbReference>
<dbReference type="RefSeq" id="XP_046595096.1">
    <property type="nucleotide sequence ID" value="XM_046739140.1"/>
</dbReference>
<dbReference type="InterPro" id="IPR032675">
    <property type="entry name" value="LRR_dom_sf"/>
</dbReference>
<dbReference type="PROSITE" id="PS51450">
    <property type="entry name" value="LRR"/>
    <property type="match status" value="5"/>
</dbReference>
<evidence type="ECO:0000313" key="12">
    <source>
        <dbReference type="RefSeq" id="XP_046595096.1"/>
    </source>
</evidence>
<organism evidence="11 12">
    <name type="scientific">Neodiprion lecontei</name>
    <name type="common">Redheaded pine sawfly</name>
    <dbReference type="NCBI Taxonomy" id="441921"/>
    <lineage>
        <taxon>Eukaryota</taxon>
        <taxon>Metazoa</taxon>
        <taxon>Ecdysozoa</taxon>
        <taxon>Arthropoda</taxon>
        <taxon>Hexapoda</taxon>
        <taxon>Insecta</taxon>
        <taxon>Pterygota</taxon>
        <taxon>Neoptera</taxon>
        <taxon>Endopterygota</taxon>
        <taxon>Hymenoptera</taxon>
        <taxon>Tenthredinoidea</taxon>
        <taxon>Diprionidae</taxon>
        <taxon>Diprioninae</taxon>
        <taxon>Neodiprion</taxon>
    </lineage>
</organism>
<dbReference type="Proteomes" id="UP000829291">
    <property type="component" value="Chromosome 4"/>
</dbReference>
<evidence type="ECO:0000256" key="7">
    <source>
        <dbReference type="ARBA" id="ARBA00023273"/>
    </source>
</evidence>
<keyword evidence="7" id="KW-0966">Cell projection</keyword>
<evidence type="ECO:0000256" key="6">
    <source>
        <dbReference type="ARBA" id="ARBA00023069"/>
    </source>
</evidence>
<reference evidence="12" key="1">
    <citation type="submission" date="2025-08" db="UniProtKB">
        <authorList>
            <consortium name="RefSeq"/>
        </authorList>
    </citation>
    <scope>IDENTIFICATION</scope>
    <source>
        <tissue evidence="12">Thorax and Abdomen</tissue>
    </source>
</reference>
<comment type="subcellular location">
    <subcellularLocation>
        <location evidence="2">Cell projection</location>
        <location evidence="2">Cilium</location>
    </subcellularLocation>
</comment>
<feature type="compositionally biased region" description="Polar residues" evidence="10">
    <location>
        <begin position="686"/>
        <end position="700"/>
    </location>
</feature>